<dbReference type="SUPFAM" id="SSF46894">
    <property type="entry name" value="C-terminal effector domain of the bipartite response regulators"/>
    <property type="match status" value="1"/>
</dbReference>
<evidence type="ECO:0000313" key="9">
    <source>
        <dbReference type="EMBL" id="SFP44594.1"/>
    </source>
</evidence>
<dbReference type="Gene3D" id="3.40.50.2300">
    <property type="match status" value="1"/>
</dbReference>
<dbReference type="OrthoDB" id="9796655at2"/>
<keyword evidence="4" id="KW-0238">DNA-binding</keyword>
<evidence type="ECO:0000259" key="8">
    <source>
        <dbReference type="PROSITE" id="PS50110"/>
    </source>
</evidence>
<dbReference type="InterPro" id="IPR039420">
    <property type="entry name" value="WalR-like"/>
</dbReference>
<evidence type="ECO:0000313" key="10">
    <source>
        <dbReference type="Proteomes" id="UP000243745"/>
    </source>
</evidence>
<dbReference type="InterPro" id="IPR000792">
    <property type="entry name" value="Tscrpt_reg_LuxR_C"/>
</dbReference>
<sequence>MINIFLVDDHDLVRTGIRKILEECTGINVVGEASSGEAAVSWCRQHQCDIIFMDMNMPGIDGIEATKRILRYNPGARIIMLTVHTDDPIPSQVMKAGAWGFLTKGASAEEMLKAIHEVFSGHRYLESNIAQMMALVRFPGNGKKEVGDDGNPFGILAERELQISTMISQGMKVSEIADRLAISPKTVNSYRYRVFKKLGINGDVELTRLALRYGLDGQK</sequence>
<feature type="domain" description="Response regulatory" evidence="8">
    <location>
        <begin position="3"/>
        <end position="119"/>
    </location>
</feature>
<evidence type="ECO:0000256" key="4">
    <source>
        <dbReference type="ARBA" id="ARBA00023125"/>
    </source>
</evidence>
<evidence type="ECO:0000256" key="1">
    <source>
        <dbReference type="ARBA" id="ARBA00022553"/>
    </source>
</evidence>
<evidence type="ECO:0000256" key="2">
    <source>
        <dbReference type="ARBA" id="ARBA00023012"/>
    </source>
</evidence>
<feature type="modified residue" description="4-aspartylphosphate" evidence="6">
    <location>
        <position position="54"/>
    </location>
</feature>
<dbReference type="EMBL" id="FOXF01000024">
    <property type="protein sequence ID" value="SFP44594.1"/>
    <property type="molecule type" value="Genomic_DNA"/>
</dbReference>
<dbReference type="SUPFAM" id="SSF52172">
    <property type="entry name" value="CheY-like"/>
    <property type="match status" value="1"/>
</dbReference>
<keyword evidence="2" id="KW-0902">Two-component regulatory system</keyword>
<dbReference type="GO" id="GO:0003677">
    <property type="term" value="F:DNA binding"/>
    <property type="evidence" value="ECO:0007669"/>
    <property type="project" value="UniProtKB-KW"/>
</dbReference>
<dbReference type="Pfam" id="PF00072">
    <property type="entry name" value="Response_reg"/>
    <property type="match status" value="1"/>
</dbReference>
<dbReference type="Pfam" id="PF00196">
    <property type="entry name" value="GerE"/>
    <property type="match status" value="1"/>
</dbReference>
<dbReference type="InterPro" id="IPR016032">
    <property type="entry name" value="Sig_transdc_resp-reg_C-effctor"/>
</dbReference>
<dbReference type="NCBIfam" id="NF007018">
    <property type="entry name" value="PRK09483.1"/>
    <property type="match status" value="1"/>
</dbReference>
<dbReference type="CDD" id="cd17535">
    <property type="entry name" value="REC_NarL-like"/>
    <property type="match status" value="1"/>
</dbReference>
<dbReference type="RefSeq" id="WP_031580454.1">
    <property type="nucleotide sequence ID" value="NZ_FOXF01000024.1"/>
</dbReference>
<evidence type="ECO:0000259" key="7">
    <source>
        <dbReference type="PROSITE" id="PS50043"/>
    </source>
</evidence>
<dbReference type="PANTHER" id="PTHR43214">
    <property type="entry name" value="TWO-COMPONENT RESPONSE REGULATOR"/>
    <property type="match status" value="1"/>
</dbReference>
<dbReference type="AlphaFoldDB" id="A0A662ZJ79"/>
<dbReference type="SMART" id="SM00448">
    <property type="entry name" value="REC"/>
    <property type="match status" value="1"/>
</dbReference>
<dbReference type="PANTHER" id="PTHR43214:SF3">
    <property type="entry name" value="RESPONSE REGULATOR UVRY"/>
    <property type="match status" value="1"/>
</dbReference>
<reference evidence="9 10" key="1">
    <citation type="submission" date="2016-10" db="EMBL/GenBank/DDBJ databases">
        <authorList>
            <person name="Varghese N."/>
            <person name="Submissions S."/>
        </authorList>
    </citation>
    <scope>NUCLEOTIDE SEQUENCE [LARGE SCALE GENOMIC DNA]</scope>
    <source>
        <strain evidence="9 10">DSM 1361</strain>
    </source>
</reference>
<dbReference type="InterPro" id="IPR001789">
    <property type="entry name" value="Sig_transdc_resp-reg_receiver"/>
</dbReference>
<keyword evidence="3" id="KW-0805">Transcription regulation</keyword>
<keyword evidence="1 6" id="KW-0597">Phosphoprotein</keyword>
<accession>A0A662ZJ79</accession>
<dbReference type="CDD" id="cd06170">
    <property type="entry name" value="LuxR_C_like"/>
    <property type="match status" value="1"/>
</dbReference>
<evidence type="ECO:0000256" key="6">
    <source>
        <dbReference type="PROSITE-ProRule" id="PRU00169"/>
    </source>
</evidence>
<dbReference type="PRINTS" id="PR00038">
    <property type="entry name" value="HTHLUXR"/>
</dbReference>
<dbReference type="InterPro" id="IPR058245">
    <property type="entry name" value="NreC/VraR/RcsB-like_REC"/>
</dbReference>
<dbReference type="PROSITE" id="PS50043">
    <property type="entry name" value="HTH_LUXR_2"/>
    <property type="match status" value="1"/>
</dbReference>
<dbReference type="SMART" id="SM00421">
    <property type="entry name" value="HTH_LUXR"/>
    <property type="match status" value="1"/>
</dbReference>
<organism evidence="9 10">
    <name type="scientific">Ruminobacter amylophilus</name>
    <dbReference type="NCBI Taxonomy" id="867"/>
    <lineage>
        <taxon>Bacteria</taxon>
        <taxon>Pseudomonadati</taxon>
        <taxon>Pseudomonadota</taxon>
        <taxon>Gammaproteobacteria</taxon>
        <taxon>Aeromonadales</taxon>
        <taxon>Succinivibrionaceae</taxon>
        <taxon>Ruminobacter</taxon>
    </lineage>
</organism>
<gene>
    <name evidence="9" type="ORF">SAMN02910344_01406</name>
</gene>
<feature type="domain" description="HTH luxR-type" evidence="7">
    <location>
        <begin position="149"/>
        <end position="214"/>
    </location>
</feature>
<evidence type="ECO:0000256" key="3">
    <source>
        <dbReference type="ARBA" id="ARBA00023015"/>
    </source>
</evidence>
<keyword evidence="10" id="KW-1185">Reference proteome</keyword>
<dbReference type="Proteomes" id="UP000243745">
    <property type="component" value="Unassembled WGS sequence"/>
</dbReference>
<dbReference type="GO" id="GO:0006355">
    <property type="term" value="P:regulation of DNA-templated transcription"/>
    <property type="evidence" value="ECO:0007669"/>
    <property type="project" value="InterPro"/>
</dbReference>
<dbReference type="GO" id="GO:0000160">
    <property type="term" value="P:phosphorelay signal transduction system"/>
    <property type="evidence" value="ECO:0007669"/>
    <property type="project" value="UniProtKB-KW"/>
</dbReference>
<dbReference type="PROSITE" id="PS50110">
    <property type="entry name" value="RESPONSE_REGULATORY"/>
    <property type="match status" value="1"/>
</dbReference>
<protein>
    <submittedName>
        <fullName evidence="9">Two-component system, NarL family, invasion response regulator UvrY</fullName>
    </submittedName>
</protein>
<keyword evidence="5" id="KW-0804">Transcription</keyword>
<evidence type="ECO:0000256" key="5">
    <source>
        <dbReference type="ARBA" id="ARBA00023163"/>
    </source>
</evidence>
<dbReference type="InterPro" id="IPR011006">
    <property type="entry name" value="CheY-like_superfamily"/>
</dbReference>
<name>A0A662ZJ79_9GAMM</name>
<dbReference type="PROSITE" id="PS00622">
    <property type="entry name" value="HTH_LUXR_1"/>
    <property type="match status" value="1"/>
</dbReference>
<proteinExistence type="predicted"/>